<dbReference type="Pfam" id="PF01497">
    <property type="entry name" value="Peripla_BP_2"/>
    <property type="match status" value="1"/>
</dbReference>
<feature type="signal peptide" evidence="1">
    <location>
        <begin position="1"/>
        <end position="21"/>
    </location>
</feature>
<evidence type="ECO:0000313" key="3">
    <source>
        <dbReference type="EMBL" id="SDC56447.1"/>
    </source>
</evidence>
<dbReference type="PANTHER" id="PTHR30535:SF34">
    <property type="entry name" value="MOLYBDATE-BINDING PROTEIN MOLA"/>
    <property type="match status" value="1"/>
</dbReference>
<proteinExistence type="predicted"/>
<dbReference type="OrthoDB" id="9812528at2"/>
<feature type="chain" id="PRO_5011574240" evidence="1">
    <location>
        <begin position="22"/>
        <end position="376"/>
    </location>
</feature>
<dbReference type="EMBL" id="FMYP01000037">
    <property type="protein sequence ID" value="SDC56447.1"/>
    <property type="molecule type" value="Genomic_DNA"/>
</dbReference>
<dbReference type="InterPro" id="IPR050902">
    <property type="entry name" value="ABC_Transporter_SBP"/>
</dbReference>
<organism evidence="3 4">
    <name type="scientific">Williamwhitmania taraxaci</name>
    <dbReference type="NCBI Taxonomy" id="1640674"/>
    <lineage>
        <taxon>Bacteria</taxon>
        <taxon>Pseudomonadati</taxon>
        <taxon>Bacteroidota</taxon>
        <taxon>Bacteroidia</taxon>
        <taxon>Bacteroidales</taxon>
        <taxon>Williamwhitmaniaceae</taxon>
        <taxon>Williamwhitmania</taxon>
    </lineage>
</organism>
<dbReference type="GO" id="GO:0071281">
    <property type="term" value="P:cellular response to iron ion"/>
    <property type="evidence" value="ECO:0007669"/>
    <property type="project" value="TreeGrafter"/>
</dbReference>
<dbReference type="Proteomes" id="UP000199452">
    <property type="component" value="Unassembled WGS sequence"/>
</dbReference>
<evidence type="ECO:0000256" key="1">
    <source>
        <dbReference type="SAM" id="SignalP"/>
    </source>
</evidence>
<reference evidence="3 4" key="1">
    <citation type="submission" date="2016-09" db="EMBL/GenBank/DDBJ databases">
        <authorList>
            <person name="Capua I."/>
            <person name="De Benedictis P."/>
            <person name="Joannis T."/>
            <person name="Lombin L.H."/>
            <person name="Cattoli G."/>
        </authorList>
    </citation>
    <scope>NUCLEOTIDE SEQUENCE [LARGE SCALE GENOMIC DNA]</scope>
    <source>
        <strain evidence="3 4">A7P-90m</strain>
    </source>
</reference>
<accession>A0A1G6MMJ4</accession>
<dbReference type="STRING" id="1640674.SAMN05216323_10379"/>
<evidence type="ECO:0000259" key="2">
    <source>
        <dbReference type="Pfam" id="PF01497"/>
    </source>
</evidence>
<protein>
    <submittedName>
        <fullName evidence="3">Iron complex transport system substrate-binding protein</fullName>
    </submittedName>
</protein>
<sequence>MKITFLGRRYILLFAAVLLFAGCHSNQSKPKQGREVSLRYAKLFRIWEYDGYKIAEVRNPWDTTQLLKRYILAANPNSLTDSLKSVAISVPVQTLACVFSTHVCLANRLNVVNRITAVSELKYINNKAIRAQVAAGKTLEMGPSHSINMDILLKVNPNVLFVSPFKDNKYGAVEASGIPLAIDCSYMEEHPLARAEWLKFMALFVGKEAEANTIFDTIAHRYERLAAISRTVAVKATVFSGKPFKEIWYMPSGQSYAARFMSDAGLSYLWADVKESGSQPLDFESVYAKAAKADLWLMHENYQGKFNYARLAEENPCFADFAAFKKHRIIFCNTYDNDYYEEGLLEPDVILADILSLAHPELKLNHTPKYYHWMEQ</sequence>
<evidence type="ECO:0000313" key="4">
    <source>
        <dbReference type="Proteomes" id="UP000199452"/>
    </source>
</evidence>
<dbReference type="PROSITE" id="PS51257">
    <property type="entry name" value="PROKAR_LIPOPROTEIN"/>
    <property type="match status" value="1"/>
</dbReference>
<dbReference type="AlphaFoldDB" id="A0A1G6MMJ4"/>
<keyword evidence="1" id="KW-0732">Signal</keyword>
<gene>
    <name evidence="3" type="ORF">SAMN05216323_10379</name>
</gene>
<keyword evidence="4" id="KW-1185">Reference proteome</keyword>
<dbReference type="PANTHER" id="PTHR30535">
    <property type="entry name" value="VITAMIN B12-BINDING PROTEIN"/>
    <property type="match status" value="1"/>
</dbReference>
<feature type="domain" description="Fe/B12 periplasmic-binding" evidence="2">
    <location>
        <begin position="96"/>
        <end position="332"/>
    </location>
</feature>
<name>A0A1G6MMJ4_9BACT</name>
<dbReference type="RefSeq" id="WP_092438734.1">
    <property type="nucleotide sequence ID" value="NZ_FMYP01000037.1"/>
</dbReference>
<dbReference type="Gene3D" id="3.40.50.1980">
    <property type="entry name" value="Nitrogenase molybdenum iron protein domain"/>
    <property type="match status" value="2"/>
</dbReference>
<dbReference type="InterPro" id="IPR002491">
    <property type="entry name" value="ABC_transptr_periplasmic_BD"/>
</dbReference>
<dbReference type="SUPFAM" id="SSF53807">
    <property type="entry name" value="Helical backbone' metal receptor"/>
    <property type="match status" value="1"/>
</dbReference>